<dbReference type="GO" id="GO:0005351">
    <property type="term" value="F:carbohydrate:proton symporter activity"/>
    <property type="evidence" value="ECO:0007669"/>
    <property type="project" value="TreeGrafter"/>
</dbReference>
<dbReference type="PANTHER" id="PTHR48022">
    <property type="entry name" value="PLASTIDIC GLUCOSE TRANSPORTER 4"/>
    <property type="match status" value="1"/>
</dbReference>
<feature type="transmembrane region" description="Helical" evidence="5">
    <location>
        <begin position="160"/>
        <end position="180"/>
    </location>
</feature>
<evidence type="ECO:0000256" key="4">
    <source>
        <dbReference type="ARBA" id="ARBA00023136"/>
    </source>
</evidence>
<dbReference type="Gene3D" id="1.20.1250.20">
    <property type="entry name" value="MFS general substrate transporter like domains"/>
    <property type="match status" value="1"/>
</dbReference>
<organism evidence="6 7">
    <name type="scientific">Diplodia seriata</name>
    <dbReference type="NCBI Taxonomy" id="420778"/>
    <lineage>
        <taxon>Eukaryota</taxon>
        <taxon>Fungi</taxon>
        <taxon>Dikarya</taxon>
        <taxon>Ascomycota</taxon>
        <taxon>Pezizomycotina</taxon>
        <taxon>Dothideomycetes</taxon>
        <taxon>Dothideomycetes incertae sedis</taxon>
        <taxon>Botryosphaeriales</taxon>
        <taxon>Botryosphaeriaceae</taxon>
        <taxon>Diplodia</taxon>
    </lineage>
</organism>
<dbReference type="InterPro" id="IPR036259">
    <property type="entry name" value="MFS_trans_sf"/>
</dbReference>
<dbReference type="PANTHER" id="PTHR48022:SF64">
    <property type="entry name" value="MAJOR FACILITATOR SUPERFAMILY (MFS) PROFILE DOMAIN-CONTAINING PROTEIN"/>
    <property type="match status" value="1"/>
</dbReference>
<reference evidence="6 7" key="1">
    <citation type="submission" date="2015-03" db="EMBL/GenBank/DDBJ databases">
        <authorList>
            <person name="Morales-Cruz A."/>
            <person name="Amrine K.C."/>
            <person name="Cantu D."/>
        </authorList>
    </citation>
    <scope>NUCLEOTIDE SEQUENCE [LARGE SCALE GENOMIC DNA]</scope>
    <source>
        <strain evidence="6">DS831</strain>
    </source>
</reference>
<dbReference type="Proteomes" id="UP000034182">
    <property type="component" value="Unassembled WGS sequence"/>
</dbReference>
<comment type="caution">
    <text evidence="6">The sequence shown here is derived from an EMBL/GenBank/DDBJ whole genome shotgun (WGS) entry which is preliminary data.</text>
</comment>
<dbReference type="Pfam" id="PF00083">
    <property type="entry name" value="Sugar_tr"/>
    <property type="match status" value="1"/>
</dbReference>
<reference evidence="6 7" key="2">
    <citation type="submission" date="2015-05" db="EMBL/GenBank/DDBJ databases">
        <title>Distinctive expansion of gene families associated with plant cell wall degradation and secondary metabolism in the genomes of grapevine trunk pathogens.</title>
        <authorList>
            <person name="Lawrence D.P."/>
            <person name="Travadon R."/>
            <person name="Rolshausen P.E."/>
            <person name="Baumgartner K."/>
        </authorList>
    </citation>
    <scope>NUCLEOTIDE SEQUENCE [LARGE SCALE GENOMIC DNA]</scope>
    <source>
        <strain evidence="6">DS831</strain>
    </source>
</reference>
<dbReference type="GO" id="GO:0016020">
    <property type="term" value="C:membrane"/>
    <property type="evidence" value="ECO:0007669"/>
    <property type="project" value="UniProtKB-SubCell"/>
</dbReference>
<gene>
    <name evidence="6" type="ORF">UCDDS831_g07211</name>
</gene>
<dbReference type="AlphaFoldDB" id="A0A0G2DZZ4"/>
<name>A0A0G2DZZ4_9PEZI</name>
<feature type="transmembrane region" description="Helical" evidence="5">
    <location>
        <begin position="105"/>
        <end position="123"/>
    </location>
</feature>
<dbReference type="InterPro" id="IPR005828">
    <property type="entry name" value="MFS_sugar_transport-like"/>
</dbReference>
<keyword evidence="2 5" id="KW-0812">Transmembrane</keyword>
<dbReference type="PROSITE" id="PS00216">
    <property type="entry name" value="SUGAR_TRANSPORT_1"/>
    <property type="match status" value="1"/>
</dbReference>
<dbReference type="SUPFAM" id="SSF103473">
    <property type="entry name" value="MFS general substrate transporter"/>
    <property type="match status" value="1"/>
</dbReference>
<feature type="transmembrane region" description="Helical" evidence="5">
    <location>
        <begin position="63"/>
        <end position="85"/>
    </location>
</feature>
<dbReference type="EMBL" id="LAQI01000174">
    <property type="protein sequence ID" value="KKY16119.1"/>
    <property type="molecule type" value="Genomic_DNA"/>
</dbReference>
<accession>A0A0G2DZZ4</accession>
<sequence length="249" mass="27059">MYNTLWSSEAFEVLAKYHANGDTHSAFVEQELFEIQETIRLEQQSANNGWAELVRTPGNRKRLLLIVLTAFFSQCSGNGLVSYYIHDVLASVGVHGASDQSVINGGLQIWSFLVAVLFSVLLVDRLGRRTLFMTAAVGMLVTFSVWTACSAVYADTGNPAAGGAVIAMIFAFYAAAGFAWPGLTVSYCAEILPFHIRAKGLAVAMAGTAASSVFNQYVNPIGLAALRWRFYLVRCRVLDLVLDGNGMLQ</sequence>
<evidence type="ECO:0000256" key="3">
    <source>
        <dbReference type="ARBA" id="ARBA00022989"/>
    </source>
</evidence>
<evidence type="ECO:0000256" key="5">
    <source>
        <dbReference type="SAM" id="Phobius"/>
    </source>
</evidence>
<dbReference type="InterPro" id="IPR005829">
    <property type="entry name" value="Sugar_transporter_CS"/>
</dbReference>
<protein>
    <submittedName>
        <fullName evidence="6">Putative lactose permease</fullName>
    </submittedName>
</protein>
<evidence type="ECO:0000256" key="1">
    <source>
        <dbReference type="ARBA" id="ARBA00004141"/>
    </source>
</evidence>
<evidence type="ECO:0000313" key="6">
    <source>
        <dbReference type="EMBL" id="KKY16119.1"/>
    </source>
</evidence>
<evidence type="ECO:0000256" key="2">
    <source>
        <dbReference type="ARBA" id="ARBA00022692"/>
    </source>
</evidence>
<keyword evidence="4 5" id="KW-0472">Membrane</keyword>
<keyword evidence="3 5" id="KW-1133">Transmembrane helix</keyword>
<comment type="subcellular location">
    <subcellularLocation>
        <location evidence="1">Membrane</location>
        <topology evidence="1">Multi-pass membrane protein</topology>
    </subcellularLocation>
</comment>
<dbReference type="InterPro" id="IPR050360">
    <property type="entry name" value="MFS_Sugar_Transporters"/>
</dbReference>
<proteinExistence type="predicted"/>
<feature type="transmembrane region" description="Helical" evidence="5">
    <location>
        <begin position="130"/>
        <end position="154"/>
    </location>
</feature>
<evidence type="ECO:0000313" key="7">
    <source>
        <dbReference type="Proteomes" id="UP000034182"/>
    </source>
</evidence>